<dbReference type="PANTHER" id="PTHR40074">
    <property type="entry name" value="O-ACETYLTRANSFERASE WECH"/>
    <property type="match status" value="1"/>
</dbReference>
<proteinExistence type="inferred from homology"/>
<reference evidence="9 10" key="1">
    <citation type="submission" date="2023-02" db="EMBL/GenBank/DDBJ databases">
        <title>Devosia chondri sp. nov., isolated from the phycosphere of marine algae.</title>
        <authorList>
            <person name="Kim J.M."/>
            <person name="Lee J.K."/>
            <person name="Choi B.J."/>
            <person name="Bayburt H."/>
            <person name="Jeon C.O."/>
        </authorList>
    </citation>
    <scope>NUCLEOTIDE SEQUENCE [LARGE SCALE GENOMIC DNA]</scope>
    <source>
        <strain evidence="9 10">G2-5</strain>
    </source>
</reference>
<keyword evidence="9" id="KW-0808">Transferase</keyword>
<evidence type="ECO:0000313" key="9">
    <source>
        <dbReference type="EMBL" id="WDR05465.1"/>
    </source>
</evidence>
<keyword evidence="6 7" id="KW-0472">Membrane</keyword>
<feature type="transmembrane region" description="Helical" evidence="7">
    <location>
        <begin position="41"/>
        <end position="68"/>
    </location>
</feature>
<evidence type="ECO:0000313" key="10">
    <source>
        <dbReference type="Proteomes" id="UP001222118"/>
    </source>
</evidence>
<keyword evidence="10" id="KW-1185">Reference proteome</keyword>
<evidence type="ECO:0000259" key="8">
    <source>
        <dbReference type="Pfam" id="PF01757"/>
    </source>
</evidence>
<feature type="domain" description="Acyltransferase 3" evidence="8">
    <location>
        <begin position="9"/>
        <end position="321"/>
    </location>
</feature>
<dbReference type="EMBL" id="CP118247">
    <property type="protein sequence ID" value="WDR05465.1"/>
    <property type="molecule type" value="Genomic_DNA"/>
</dbReference>
<evidence type="ECO:0000256" key="5">
    <source>
        <dbReference type="ARBA" id="ARBA00022989"/>
    </source>
</evidence>
<protein>
    <submittedName>
        <fullName evidence="9">Acyltransferase family protein</fullName>
    </submittedName>
</protein>
<evidence type="ECO:0000256" key="2">
    <source>
        <dbReference type="ARBA" id="ARBA00007400"/>
    </source>
</evidence>
<keyword evidence="9" id="KW-0012">Acyltransferase</keyword>
<feature type="transmembrane region" description="Helical" evidence="7">
    <location>
        <begin position="123"/>
        <end position="141"/>
    </location>
</feature>
<feature type="transmembrane region" description="Helical" evidence="7">
    <location>
        <begin position="12"/>
        <end position="29"/>
    </location>
</feature>
<feature type="transmembrane region" description="Helical" evidence="7">
    <location>
        <begin position="175"/>
        <end position="193"/>
    </location>
</feature>
<keyword evidence="3" id="KW-1003">Cell membrane</keyword>
<name>A0ABY7YVT5_9HYPH</name>
<feature type="transmembrane region" description="Helical" evidence="7">
    <location>
        <begin position="148"/>
        <end position="169"/>
    </location>
</feature>
<feature type="transmembrane region" description="Helical" evidence="7">
    <location>
        <begin position="239"/>
        <end position="264"/>
    </location>
</feature>
<evidence type="ECO:0000256" key="4">
    <source>
        <dbReference type="ARBA" id="ARBA00022692"/>
    </source>
</evidence>
<accession>A0ABY7YVT5</accession>
<sequence>MSNDSQRLQWVDMAKGLSILLVVMMYSAFSVGEDTGQTGVLHWIIAFATPFRMPEFFAISGLFLSLVIARDWKPYADRRVLHYFYFYAVWAIIHLVFKVGLVAGDPAMALIDLAWAIAEPYGVLWFIYMLAVFSAVAKLCFTLRLPHWLVLALGAVLQIAPIHTGSYLIDQFAAYFVYFYSGYVFAPMLFKLVAWAQANIGMALASLVTWALVHAALVFSPGYAVLPGEIHMGLASLPVLHLLLALIGTAALCVIASLLTKLAFMDWLRWLGSKSLVIYLAFVLPMGIVRTLLIKFDLISNISVLSIVVMASAVISPVVLYWLVQWTGFGKFLFERPDWAHIPGTPGARRPRQQVSATPAE</sequence>
<evidence type="ECO:0000256" key="1">
    <source>
        <dbReference type="ARBA" id="ARBA00004651"/>
    </source>
</evidence>
<dbReference type="RefSeq" id="WP_282210984.1">
    <property type="nucleotide sequence ID" value="NZ_CP118247.1"/>
</dbReference>
<keyword evidence="5 7" id="KW-1133">Transmembrane helix</keyword>
<dbReference type="InterPro" id="IPR002656">
    <property type="entry name" value="Acyl_transf_3_dom"/>
</dbReference>
<comment type="similarity">
    <text evidence="2">Belongs to the acyltransferase 3 family.</text>
</comment>
<feature type="transmembrane region" description="Helical" evidence="7">
    <location>
        <begin position="302"/>
        <end position="324"/>
    </location>
</feature>
<evidence type="ECO:0000256" key="6">
    <source>
        <dbReference type="ARBA" id="ARBA00023136"/>
    </source>
</evidence>
<gene>
    <name evidence="9" type="ORF">PSQ90_14440</name>
</gene>
<feature type="transmembrane region" description="Helical" evidence="7">
    <location>
        <begin position="200"/>
        <end position="219"/>
    </location>
</feature>
<comment type="subcellular location">
    <subcellularLocation>
        <location evidence="1">Cell membrane</location>
        <topology evidence="1">Multi-pass membrane protein</topology>
    </subcellularLocation>
</comment>
<evidence type="ECO:0000256" key="7">
    <source>
        <dbReference type="SAM" id="Phobius"/>
    </source>
</evidence>
<organism evidence="9 10">
    <name type="scientific">Devosia rhodophyticola</name>
    <dbReference type="NCBI Taxonomy" id="3026423"/>
    <lineage>
        <taxon>Bacteria</taxon>
        <taxon>Pseudomonadati</taxon>
        <taxon>Pseudomonadota</taxon>
        <taxon>Alphaproteobacteria</taxon>
        <taxon>Hyphomicrobiales</taxon>
        <taxon>Devosiaceae</taxon>
        <taxon>Devosia</taxon>
    </lineage>
</organism>
<keyword evidence="4 7" id="KW-0812">Transmembrane</keyword>
<dbReference type="Proteomes" id="UP001222118">
    <property type="component" value="Chromosome"/>
</dbReference>
<evidence type="ECO:0000256" key="3">
    <source>
        <dbReference type="ARBA" id="ARBA00022475"/>
    </source>
</evidence>
<dbReference type="GO" id="GO:0016746">
    <property type="term" value="F:acyltransferase activity"/>
    <property type="evidence" value="ECO:0007669"/>
    <property type="project" value="UniProtKB-KW"/>
</dbReference>
<dbReference type="Pfam" id="PF01757">
    <property type="entry name" value="Acyl_transf_3"/>
    <property type="match status" value="1"/>
</dbReference>
<feature type="transmembrane region" description="Helical" evidence="7">
    <location>
        <begin position="276"/>
        <end position="296"/>
    </location>
</feature>
<dbReference type="PANTHER" id="PTHR40074:SF4">
    <property type="entry name" value="INNER MEMBRANE PROTEIN YCFT"/>
    <property type="match status" value="1"/>
</dbReference>
<feature type="transmembrane region" description="Helical" evidence="7">
    <location>
        <begin position="80"/>
        <end position="103"/>
    </location>
</feature>